<dbReference type="Proteomes" id="UP000501727">
    <property type="component" value="Chromosome"/>
</dbReference>
<gene>
    <name evidence="2" type="ORF">ADCFC_20630</name>
</gene>
<organism evidence="2 3">
    <name type="scientific">Adlercreutzia hattorii</name>
    <dbReference type="NCBI Taxonomy" id="2707299"/>
    <lineage>
        <taxon>Bacteria</taxon>
        <taxon>Bacillati</taxon>
        <taxon>Actinomycetota</taxon>
        <taxon>Coriobacteriia</taxon>
        <taxon>Eggerthellales</taxon>
        <taxon>Eggerthellaceae</taxon>
        <taxon>Adlercreutzia</taxon>
    </lineage>
</organism>
<name>A0A6F8SPR4_9ACTN</name>
<accession>A0A6F8SPR4</accession>
<feature type="region of interest" description="Disordered" evidence="1">
    <location>
        <begin position="1"/>
        <end position="25"/>
    </location>
</feature>
<dbReference type="AlphaFoldDB" id="A0A6F8SPR4"/>
<dbReference type="KEGG" id="ahat:ADCFC_21850"/>
<evidence type="ECO:0000313" key="2">
    <source>
        <dbReference type="EMBL" id="BCA89566.1"/>
    </source>
</evidence>
<protein>
    <submittedName>
        <fullName evidence="2">Uncharacterized protein</fullName>
    </submittedName>
</protein>
<feature type="compositionally biased region" description="Polar residues" evidence="1">
    <location>
        <begin position="10"/>
        <end position="25"/>
    </location>
</feature>
<reference evidence="3" key="1">
    <citation type="journal article" date="2020" name="Microbiol. Resour. Announc.">
        <title>Complete Genome Sequence of Adlercreutzia sp. Strain 8CFCBH1, a Potent Producer of Equol, Isolated from Healthy Japanese Feces.</title>
        <authorList>
            <person name="Ogata Y."/>
            <person name="Sakamoto M."/>
            <person name="Ohkuma M."/>
            <person name="Hattori M."/>
            <person name="Suda W."/>
        </authorList>
    </citation>
    <scope>NUCLEOTIDE SEQUENCE [LARGE SCALE GENOMIC DNA]</scope>
    <source>
        <strain evidence="3">8CFCBH1</strain>
    </source>
</reference>
<evidence type="ECO:0000256" key="1">
    <source>
        <dbReference type="SAM" id="MobiDB-lite"/>
    </source>
</evidence>
<dbReference type="EMBL" id="AP022829">
    <property type="protein sequence ID" value="BCA89566.1"/>
    <property type="molecule type" value="Genomic_DNA"/>
</dbReference>
<reference evidence="3" key="2">
    <citation type="submission" date="2020-03" db="EMBL/GenBank/DDBJ databases">
        <title>Complete Genome Sequence of Adlercreutzia sp. strain 8CFCBH1 Producing Equol, Isolated from Healthy Japanese Feces.</title>
        <authorList>
            <person name="Ogata Y."/>
            <person name="Sakamoto M."/>
            <person name="Ohkuma M."/>
            <person name="Hattori M."/>
            <person name="Suda W."/>
        </authorList>
    </citation>
    <scope>NUCLEOTIDE SEQUENCE [LARGE SCALE GENOMIC DNA]</scope>
    <source>
        <strain evidence="3">8CFCBH1</strain>
    </source>
</reference>
<evidence type="ECO:0000313" key="3">
    <source>
        <dbReference type="Proteomes" id="UP000501727"/>
    </source>
</evidence>
<keyword evidence="3" id="KW-1185">Reference proteome</keyword>
<proteinExistence type="predicted"/>
<sequence>MSRWREDGNLTGTALRSNGSSISWNSPVVACRDEARTKWTKKNADTTGAAAAHIAITVGPQVTMPKYNADPQA</sequence>